<feature type="compositionally biased region" description="Polar residues" evidence="1">
    <location>
        <begin position="140"/>
        <end position="149"/>
    </location>
</feature>
<feature type="region of interest" description="Disordered" evidence="1">
    <location>
        <begin position="132"/>
        <end position="153"/>
    </location>
</feature>
<dbReference type="Proteomes" id="UP000008783">
    <property type="component" value="Unassembled WGS sequence"/>
</dbReference>
<dbReference type="OrthoDB" id="10321386at2759"/>
<keyword evidence="3" id="KW-1185">Reference proteome</keyword>
<dbReference type="KEGG" id="pgr:PGTG_09919"/>
<dbReference type="VEuPathDB" id="FungiDB:PGTG_09919"/>
<dbReference type="EMBL" id="DS178284">
    <property type="protein sequence ID" value="EFP82951.2"/>
    <property type="molecule type" value="Genomic_DNA"/>
</dbReference>
<evidence type="ECO:0000313" key="2">
    <source>
        <dbReference type="EMBL" id="EFP82951.2"/>
    </source>
</evidence>
<dbReference type="GeneID" id="10544662"/>
<proteinExistence type="predicted"/>
<accession>E3KFC4</accession>
<dbReference type="InParanoid" id="E3KFC4"/>
<evidence type="ECO:0000256" key="1">
    <source>
        <dbReference type="SAM" id="MobiDB-lite"/>
    </source>
</evidence>
<evidence type="ECO:0000313" key="3">
    <source>
        <dbReference type="Proteomes" id="UP000008783"/>
    </source>
</evidence>
<dbReference type="HOGENOM" id="CLU_1111829_0_0_1"/>
<reference key="1">
    <citation type="submission" date="2007-01" db="EMBL/GenBank/DDBJ databases">
        <title>The Genome Sequence of Puccinia graminis f. sp. tritici Strain CRL 75-36-700-3.</title>
        <authorList>
            <consortium name="The Broad Institute Genome Sequencing Platform"/>
            <person name="Birren B."/>
            <person name="Lander E."/>
            <person name="Galagan J."/>
            <person name="Nusbaum C."/>
            <person name="Devon K."/>
            <person name="Cuomo C."/>
            <person name="Jaffe D."/>
            <person name="Butler J."/>
            <person name="Alvarez P."/>
            <person name="Gnerre S."/>
            <person name="Grabherr M."/>
            <person name="Mauceli E."/>
            <person name="Brockman W."/>
            <person name="Young S."/>
            <person name="LaButti K."/>
            <person name="Sykes S."/>
            <person name="DeCaprio D."/>
            <person name="Crawford M."/>
            <person name="Koehrsen M."/>
            <person name="Engels R."/>
            <person name="Montgomery P."/>
            <person name="Pearson M."/>
            <person name="Howarth C."/>
            <person name="Larson L."/>
            <person name="White J."/>
            <person name="Zeng Q."/>
            <person name="Kodira C."/>
            <person name="Yandava C."/>
            <person name="Alvarado L."/>
            <person name="O'Leary S."/>
            <person name="Szabo L."/>
            <person name="Dean R."/>
            <person name="Schein J."/>
        </authorList>
    </citation>
    <scope>NUCLEOTIDE SEQUENCE</scope>
    <source>
        <strain>CRL 75-36-700-3</strain>
    </source>
</reference>
<name>E3KFC4_PUCGT</name>
<dbReference type="AlphaFoldDB" id="E3KFC4"/>
<organism evidence="2 3">
    <name type="scientific">Puccinia graminis f. sp. tritici (strain CRL 75-36-700-3 / race SCCL)</name>
    <name type="common">Black stem rust fungus</name>
    <dbReference type="NCBI Taxonomy" id="418459"/>
    <lineage>
        <taxon>Eukaryota</taxon>
        <taxon>Fungi</taxon>
        <taxon>Dikarya</taxon>
        <taxon>Basidiomycota</taxon>
        <taxon>Pucciniomycotina</taxon>
        <taxon>Pucciniomycetes</taxon>
        <taxon>Pucciniales</taxon>
        <taxon>Pucciniaceae</taxon>
        <taxon>Puccinia</taxon>
    </lineage>
</organism>
<dbReference type="RefSeq" id="XP_003327370.2">
    <property type="nucleotide sequence ID" value="XM_003327322.2"/>
</dbReference>
<reference evidence="3" key="2">
    <citation type="journal article" date="2011" name="Proc. Natl. Acad. Sci. U.S.A.">
        <title>Obligate biotrophy features unraveled by the genomic analysis of rust fungi.</title>
        <authorList>
            <person name="Duplessis S."/>
            <person name="Cuomo C.A."/>
            <person name="Lin Y.-C."/>
            <person name="Aerts A."/>
            <person name="Tisserant E."/>
            <person name="Veneault-Fourrey C."/>
            <person name="Joly D.L."/>
            <person name="Hacquard S."/>
            <person name="Amselem J."/>
            <person name="Cantarel B.L."/>
            <person name="Chiu R."/>
            <person name="Coutinho P.M."/>
            <person name="Feau N."/>
            <person name="Field M."/>
            <person name="Frey P."/>
            <person name="Gelhaye E."/>
            <person name="Goldberg J."/>
            <person name="Grabherr M.G."/>
            <person name="Kodira C.D."/>
            <person name="Kohler A."/>
            <person name="Kuees U."/>
            <person name="Lindquist E.A."/>
            <person name="Lucas S.M."/>
            <person name="Mago R."/>
            <person name="Mauceli E."/>
            <person name="Morin E."/>
            <person name="Murat C."/>
            <person name="Pangilinan J.L."/>
            <person name="Park R."/>
            <person name="Pearson M."/>
            <person name="Quesneville H."/>
            <person name="Rouhier N."/>
            <person name="Sakthikumar S."/>
            <person name="Salamov A.A."/>
            <person name="Schmutz J."/>
            <person name="Selles B."/>
            <person name="Shapiro H."/>
            <person name="Tanguay P."/>
            <person name="Tuskan G.A."/>
            <person name="Henrissat B."/>
            <person name="Van de Peer Y."/>
            <person name="Rouze P."/>
            <person name="Ellis J.G."/>
            <person name="Dodds P.N."/>
            <person name="Schein J.E."/>
            <person name="Zhong S."/>
            <person name="Hamelin R.C."/>
            <person name="Grigoriev I.V."/>
            <person name="Szabo L.J."/>
            <person name="Martin F."/>
        </authorList>
    </citation>
    <scope>NUCLEOTIDE SEQUENCE [LARGE SCALE GENOMIC DNA]</scope>
    <source>
        <strain evidence="3">CRL 75-36-700-3 / race SCCL</strain>
    </source>
</reference>
<gene>
    <name evidence="2" type="ORF">PGTG_09919</name>
</gene>
<protein>
    <submittedName>
        <fullName evidence="2">Uncharacterized protein</fullName>
    </submittedName>
</protein>
<sequence length="250" mass="27986">MAAPFSTDPPSMLANSNAVFCPAPQTTNGQTVPYAGNYHLSQAQYPTNHDMFAPQNPMPFSTQSLSFSAPPAYGTPFVHIGSAPAIGFSSLPIYTAPSAPMHPSQPFQQHLVPNNLQGKSISVLDISSNSRSDHNETDMLDSNFSSPSRNPTPPPEGLFLSVVPFETIEPYMVDITEDPPAITLDFFQRDLYCHLDGREKLWYLCDRLHKQRQLYWVVFIANSRKYSKKAHIILRTDSDLLDWLKEAKRL</sequence>